<sequence>MTVPPASESDAPAPAPRRTRAGAVIIGPTVRSRYLPGALIGLPLVSLLLSPFAAAALQQWRHSRLREGHEGMLEQLLALAAMQLLFGVLALWALFCLWALVPLVLTRRVVLFDERSGSLVLRRGLRIADRATLAQVRYATGDAERGGMGLIGLSGQPRPGGAPDGDMADPARAEAPERRWVVPESGWDDAAFDGLRVLQAAAGLRPAPPRRQLVQENRRARREQNHRALARRLGMPWREEYAHDEAAFQAEFDRVRRVLGGRAPRRDGDPRP</sequence>
<evidence type="ECO:0000313" key="3">
    <source>
        <dbReference type="Proteomes" id="UP000001919"/>
    </source>
</evidence>
<feature type="transmembrane region" description="Helical" evidence="1">
    <location>
        <begin position="76"/>
        <end position="101"/>
    </location>
</feature>
<dbReference type="eggNOG" id="ENOG5031DVE">
    <property type="taxonomic scope" value="Bacteria"/>
</dbReference>
<dbReference type="STRING" id="446465.Bfae_08670"/>
<dbReference type="KEGG" id="bfa:Bfae_08670"/>
<dbReference type="AlphaFoldDB" id="C7MAG3"/>
<dbReference type="Proteomes" id="UP000001919">
    <property type="component" value="Chromosome"/>
</dbReference>
<organism evidence="2 3">
    <name type="scientific">Brachybacterium faecium (strain ATCC 43885 / DSM 4810 / JCM 11609 / LMG 19847 / NBRC 14762 / NCIMB 9860 / 6-10)</name>
    <dbReference type="NCBI Taxonomy" id="446465"/>
    <lineage>
        <taxon>Bacteria</taxon>
        <taxon>Bacillati</taxon>
        <taxon>Actinomycetota</taxon>
        <taxon>Actinomycetes</taxon>
        <taxon>Micrococcales</taxon>
        <taxon>Dermabacteraceae</taxon>
        <taxon>Brachybacterium</taxon>
    </lineage>
</organism>
<gene>
    <name evidence="2" type="ordered locus">Bfae_08670</name>
</gene>
<evidence type="ECO:0000313" key="2">
    <source>
        <dbReference type="EMBL" id="ACU84721.1"/>
    </source>
</evidence>
<keyword evidence="1" id="KW-0472">Membrane</keyword>
<protein>
    <submittedName>
        <fullName evidence="2">Uncharacterized protein</fullName>
    </submittedName>
</protein>
<keyword evidence="1" id="KW-1133">Transmembrane helix</keyword>
<accession>C7MAG3</accession>
<feature type="transmembrane region" description="Helical" evidence="1">
    <location>
        <begin position="34"/>
        <end position="55"/>
    </location>
</feature>
<keyword evidence="3" id="KW-1185">Reference proteome</keyword>
<reference evidence="2 3" key="1">
    <citation type="journal article" date="2009" name="Stand. Genomic Sci.">
        <title>Complete genome sequence of Brachybacterium faecium type strain (Schefferle 6-10).</title>
        <authorList>
            <person name="Lapidus A."/>
            <person name="Pukall R."/>
            <person name="Labuttii K."/>
            <person name="Copeland A."/>
            <person name="Del Rio T.G."/>
            <person name="Nolan M."/>
            <person name="Chen F."/>
            <person name="Lucas S."/>
            <person name="Tice H."/>
            <person name="Cheng J.F."/>
            <person name="Bruce D."/>
            <person name="Goodwin L."/>
            <person name="Pitluck S."/>
            <person name="Rohde M."/>
            <person name="Goker M."/>
            <person name="Pati A."/>
            <person name="Ivanova N."/>
            <person name="Mavrommatis K."/>
            <person name="Chen A."/>
            <person name="Palaniappan K."/>
            <person name="D'haeseleer P."/>
            <person name="Chain P."/>
            <person name="Bristow J."/>
            <person name="Eisen J.A."/>
            <person name="Markowitz V."/>
            <person name="Hugenholtz P."/>
            <person name="Kyrpides N.C."/>
            <person name="Klenk H.P."/>
        </authorList>
    </citation>
    <scope>NUCLEOTIDE SEQUENCE [LARGE SCALE GENOMIC DNA]</scope>
    <source>
        <strain evidence="3">ATCC 43885 / DSM 4810 / JCM 11609 / LMG 19847 / NBRC 14762 / NCIMB 9860 / 6-10</strain>
    </source>
</reference>
<dbReference type="OrthoDB" id="4792779at2"/>
<dbReference type="HOGENOM" id="CLU_1072286_0_0_11"/>
<dbReference type="EMBL" id="CP001643">
    <property type="protein sequence ID" value="ACU84721.1"/>
    <property type="molecule type" value="Genomic_DNA"/>
</dbReference>
<keyword evidence="1" id="KW-0812">Transmembrane</keyword>
<proteinExistence type="predicted"/>
<name>C7MAG3_BRAFD</name>
<evidence type="ECO:0000256" key="1">
    <source>
        <dbReference type="SAM" id="Phobius"/>
    </source>
</evidence>
<dbReference type="PATRIC" id="fig|446465.5.peg.860"/>